<dbReference type="PANTHER" id="PTHR46689">
    <property type="entry name" value="MEMBRANE PROTEIN, PUTATIVE-RELATED"/>
    <property type="match status" value="1"/>
</dbReference>
<dbReference type="Proteomes" id="UP000318483">
    <property type="component" value="Plasmid unnamed1"/>
</dbReference>
<dbReference type="Gene3D" id="3.60.21.70">
    <property type="entry name" value="PhoD-like phosphatase"/>
    <property type="match status" value="1"/>
</dbReference>
<dbReference type="Pfam" id="PF19050">
    <property type="entry name" value="PhoD_2"/>
    <property type="match status" value="1"/>
</dbReference>
<geneLocation type="plasmid" evidence="2 3">
    <name>unnamed1</name>
</geneLocation>
<feature type="domain" description="PhoD-like phosphatase" evidence="1">
    <location>
        <begin position="116"/>
        <end position="334"/>
    </location>
</feature>
<dbReference type="GO" id="GO:0016020">
    <property type="term" value="C:membrane"/>
    <property type="evidence" value="ECO:0007669"/>
    <property type="project" value="TreeGrafter"/>
</dbReference>
<accession>A0A5B8IBB0</accession>
<evidence type="ECO:0000259" key="1">
    <source>
        <dbReference type="Pfam" id="PF19050"/>
    </source>
</evidence>
<name>A0A5B8IBB0_9RHOB</name>
<sequence>MPCQLSLPIGPILILDDIRDGHAHLAALFIAPKGQNISPVEIEGRSVPTEALAEFETATAHRCRFSVPIDRASEYVWDGHSYPLSLDLLGNLRLAYVSCNGEEVGDLDREGSERNAMWARLREEHCRQPFAFLLHGGDQVYADEVTRDHDLSEHWPERVPSNPSADALADLRLHLRERFLERYAALYASPEFAWLAARVPSLMQWDDHDICDGWGSLPETQTESAVGQTLFSVARECFLIFQHAALDGDLPLRFADPSGIHLGWSVKGSDLSIIAPDLRSERTRHRIMGQGGWAMMDAEAAGPAQGHTFLMSSVPLLGPRLSLLEALMIAVPQMQKYEDDLRDQWQSRAHRTEWRRILRLVQDMALRDGHDLTAISGEIHLATRAVMELGQGLQLQQLVASGIAHRAPPTAWARTLGALSWLGEAPLPGHPIRIERLPGQSSRYVAERNYLLLERHSGAWSARWDLEQSGMTAPLALSQ</sequence>
<evidence type="ECO:0000313" key="2">
    <source>
        <dbReference type="EMBL" id="QDY70696.1"/>
    </source>
</evidence>
<dbReference type="KEGG" id="lit:FPZ52_11690"/>
<dbReference type="SUPFAM" id="SSF56300">
    <property type="entry name" value="Metallo-dependent phosphatases"/>
    <property type="match status" value="1"/>
</dbReference>
<dbReference type="PANTHER" id="PTHR46689:SF1">
    <property type="entry name" value="PHOD-LIKE PHOSPHATASE DOMAIN-CONTAINING PROTEIN"/>
    <property type="match status" value="1"/>
</dbReference>
<keyword evidence="3" id="KW-1185">Reference proteome</keyword>
<proteinExistence type="predicted"/>
<dbReference type="RefSeq" id="WP_146366112.1">
    <property type="nucleotide sequence ID" value="NZ_CP042262.1"/>
</dbReference>
<dbReference type="EMBL" id="CP042262">
    <property type="protein sequence ID" value="QDY70696.1"/>
    <property type="molecule type" value="Genomic_DNA"/>
</dbReference>
<keyword evidence="2" id="KW-0614">Plasmid</keyword>
<gene>
    <name evidence="2" type="ORF">FPZ52_11690</name>
</gene>
<dbReference type="InterPro" id="IPR043904">
    <property type="entry name" value="PhoD_2-like"/>
</dbReference>
<organism evidence="2 3">
    <name type="scientific">Qingshengfaniella alkalisoli</name>
    <dbReference type="NCBI Taxonomy" id="2599296"/>
    <lineage>
        <taxon>Bacteria</taxon>
        <taxon>Pseudomonadati</taxon>
        <taxon>Pseudomonadota</taxon>
        <taxon>Alphaproteobacteria</taxon>
        <taxon>Rhodobacterales</taxon>
        <taxon>Paracoccaceae</taxon>
        <taxon>Qingshengfaniella</taxon>
    </lineage>
</organism>
<reference evidence="2 3" key="1">
    <citation type="submission" date="2019-07" db="EMBL/GenBank/DDBJ databases">
        <title>Litoreibacter alkalisoli sp. nov., isolated from saline-alkaline soil.</title>
        <authorList>
            <person name="Wang S."/>
            <person name="Xu L."/>
            <person name="Xing Y.-T."/>
            <person name="Sun J.-Q."/>
        </authorList>
    </citation>
    <scope>NUCLEOTIDE SEQUENCE [LARGE SCALE GENOMIC DNA]</scope>
    <source>
        <strain evidence="2 3">LN3S51</strain>
        <plasmid evidence="2 3">unnamed1</plasmid>
    </source>
</reference>
<dbReference type="InterPro" id="IPR029052">
    <property type="entry name" value="Metallo-depent_PP-like"/>
</dbReference>
<dbReference type="AlphaFoldDB" id="A0A5B8IBB0"/>
<evidence type="ECO:0000313" key="3">
    <source>
        <dbReference type="Proteomes" id="UP000318483"/>
    </source>
</evidence>
<dbReference type="InterPro" id="IPR038607">
    <property type="entry name" value="PhoD-like_sf"/>
</dbReference>
<dbReference type="OrthoDB" id="327733at2"/>
<protein>
    <submittedName>
        <fullName evidence="2">Alkaline phosphatase family protein</fullName>
    </submittedName>
</protein>